<gene>
    <name evidence="2" type="ORF">J2S70_001016</name>
</gene>
<accession>A0ABT9NGA7</accession>
<keyword evidence="1" id="KW-0472">Membrane</keyword>
<name>A0ABT9NGA7_9ACTO</name>
<evidence type="ECO:0000313" key="3">
    <source>
        <dbReference type="Proteomes" id="UP001243212"/>
    </source>
</evidence>
<dbReference type="Proteomes" id="UP001243212">
    <property type="component" value="Unassembled WGS sequence"/>
</dbReference>
<evidence type="ECO:0000313" key="2">
    <source>
        <dbReference type="EMBL" id="MDP9806434.1"/>
    </source>
</evidence>
<sequence length="102" mass="10917">MRASVKILLATGIISVIASIGLLIASLNGLYRTHAWLHDGMPVDSFSLAPILSAFSYLQWAVGLVVLAILCFGFAFALSKRGELPNSNPYRSETNVLVAPKA</sequence>
<organism evidence="2 3">
    <name type="scientific">Trueperella bonasi</name>
    <dbReference type="NCBI Taxonomy" id="312286"/>
    <lineage>
        <taxon>Bacteria</taxon>
        <taxon>Bacillati</taxon>
        <taxon>Actinomycetota</taxon>
        <taxon>Actinomycetes</taxon>
        <taxon>Actinomycetales</taxon>
        <taxon>Actinomycetaceae</taxon>
        <taxon>Trueperella</taxon>
    </lineage>
</organism>
<evidence type="ECO:0000256" key="1">
    <source>
        <dbReference type="SAM" id="Phobius"/>
    </source>
</evidence>
<feature type="transmembrane region" description="Helical" evidence="1">
    <location>
        <begin position="7"/>
        <end position="31"/>
    </location>
</feature>
<keyword evidence="3" id="KW-1185">Reference proteome</keyword>
<reference evidence="2 3" key="1">
    <citation type="submission" date="2023-07" db="EMBL/GenBank/DDBJ databases">
        <title>Sequencing the genomes of 1000 actinobacteria strains.</title>
        <authorList>
            <person name="Klenk H.-P."/>
        </authorList>
    </citation>
    <scope>NUCLEOTIDE SEQUENCE [LARGE SCALE GENOMIC DNA]</scope>
    <source>
        <strain evidence="2 3">DSM 17163</strain>
    </source>
</reference>
<keyword evidence="1" id="KW-1133">Transmembrane helix</keyword>
<keyword evidence="1" id="KW-0812">Transmembrane</keyword>
<comment type="caution">
    <text evidence="2">The sequence shown here is derived from an EMBL/GenBank/DDBJ whole genome shotgun (WGS) entry which is preliminary data.</text>
</comment>
<proteinExistence type="predicted"/>
<protein>
    <submittedName>
        <fullName evidence="2">Uncharacterized protein</fullName>
    </submittedName>
</protein>
<feature type="transmembrane region" description="Helical" evidence="1">
    <location>
        <begin position="51"/>
        <end position="78"/>
    </location>
</feature>
<dbReference type="EMBL" id="JAUSQX010000001">
    <property type="protein sequence ID" value="MDP9806434.1"/>
    <property type="molecule type" value="Genomic_DNA"/>
</dbReference>